<protein>
    <recommendedName>
        <fullName evidence="4">Meiosis-specific nuclear structural protein 1</fullName>
    </recommendedName>
</protein>
<feature type="compositionally biased region" description="Basic and acidic residues" evidence="1">
    <location>
        <begin position="162"/>
        <end position="190"/>
    </location>
</feature>
<sequence length="355" mass="39831">MEAGRLAALAMKNHALPLRMTLVRDRQAQAGATEQNAQPDSEMPLAATRPEQNASRRAEAPTLADSEMPLAATLPDREEPPPPEEQQPPILVQDSVESAGSGLKRDADGAVDEDEADGKKRKIDLDDVELAEAMEFKRATEELAEQQRMEKQKMEMMFRELEEKQRMEKEQAQKKVDDIRAKWKARREAGGEPASSGQRAQVATEAEVIAAKQKFEDALREAQQEQHIREIEEEQRRQEIELKKHEDAADREERNKIIMAEIEAEQRRAMKAATDDTPTAKMTEGQRAACVSHVDRDEAEPLPPLTMDDIMEEINKARRPRRAPSWSARGRWTAGTSTLGTSSASAASTPTQWTH</sequence>
<feature type="region of interest" description="Disordered" evidence="1">
    <location>
        <begin position="162"/>
        <end position="203"/>
    </location>
</feature>
<feature type="region of interest" description="Disordered" evidence="1">
    <location>
        <begin position="26"/>
        <end position="125"/>
    </location>
</feature>
<feature type="compositionally biased region" description="Low complexity" evidence="1">
    <location>
        <begin position="323"/>
        <end position="349"/>
    </location>
</feature>
<evidence type="ECO:0000313" key="2">
    <source>
        <dbReference type="EMBL" id="CAK0865157.1"/>
    </source>
</evidence>
<evidence type="ECO:0000313" key="3">
    <source>
        <dbReference type="Proteomes" id="UP001189429"/>
    </source>
</evidence>
<reference evidence="2" key="1">
    <citation type="submission" date="2023-10" db="EMBL/GenBank/DDBJ databases">
        <authorList>
            <person name="Chen Y."/>
            <person name="Shah S."/>
            <person name="Dougan E. K."/>
            <person name="Thang M."/>
            <person name="Chan C."/>
        </authorList>
    </citation>
    <scope>NUCLEOTIDE SEQUENCE [LARGE SCALE GENOMIC DNA]</scope>
</reference>
<gene>
    <name evidence="2" type="ORF">PCOR1329_LOCUS52752</name>
</gene>
<organism evidence="2 3">
    <name type="scientific">Prorocentrum cordatum</name>
    <dbReference type="NCBI Taxonomy" id="2364126"/>
    <lineage>
        <taxon>Eukaryota</taxon>
        <taxon>Sar</taxon>
        <taxon>Alveolata</taxon>
        <taxon>Dinophyceae</taxon>
        <taxon>Prorocentrales</taxon>
        <taxon>Prorocentraceae</taxon>
        <taxon>Prorocentrum</taxon>
    </lineage>
</organism>
<feature type="compositionally biased region" description="Polar residues" evidence="1">
    <location>
        <begin position="30"/>
        <end position="39"/>
    </location>
</feature>
<name>A0ABN9UY85_9DINO</name>
<evidence type="ECO:0000256" key="1">
    <source>
        <dbReference type="SAM" id="MobiDB-lite"/>
    </source>
</evidence>
<evidence type="ECO:0008006" key="4">
    <source>
        <dbReference type="Google" id="ProtNLM"/>
    </source>
</evidence>
<dbReference type="EMBL" id="CAUYUJ010016421">
    <property type="protein sequence ID" value="CAK0865157.1"/>
    <property type="molecule type" value="Genomic_DNA"/>
</dbReference>
<proteinExistence type="predicted"/>
<comment type="caution">
    <text evidence="2">The sequence shown here is derived from an EMBL/GenBank/DDBJ whole genome shotgun (WGS) entry which is preliminary data.</text>
</comment>
<accession>A0ABN9UY85</accession>
<feature type="region of interest" description="Disordered" evidence="1">
    <location>
        <begin position="273"/>
        <end position="355"/>
    </location>
</feature>
<keyword evidence="3" id="KW-1185">Reference proteome</keyword>
<dbReference type="Proteomes" id="UP001189429">
    <property type="component" value="Unassembled WGS sequence"/>
</dbReference>